<feature type="active site" evidence="13">
    <location>
        <position position="67"/>
    </location>
</feature>
<organism evidence="14 15">
    <name type="scientific">Candidatus Dojkabacteria bacterium CG_4_10_14_0_2_um_filter_Dojkabacteria_WS6_41_15</name>
    <dbReference type="NCBI Taxonomy" id="2014249"/>
    <lineage>
        <taxon>Bacteria</taxon>
        <taxon>Candidatus Dojkabacteria</taxon>
    </lineage>
</organism>
<dbReference type="InterPro" id="IPR020563">
    <property type="entry name" value="X-over_junc_endoDNase_Mg_BS"/>
</dbReference>
<dbReference type="SUPFAM" id="SSF53098">
    <property type="entry name" value="Ribonuclease H-like"/>
    <property type="match status" value="1"/>
</dbReference>
<dbReference type="AlphaFoldDB" id="A0A2M7W2Q7"/>
<dbReference type="FunFam" id="3.30.420.10:FF:000002">
    <property type="entry name" value="Crossover junction endodeoxyribonuclease RuvC"/>
    <property type="match status" value="1"/>
</dbReference>
<keyword evidence="6 13" id="KW-0227">DNA damage</keyword>
<dbReference type="PANTHER" id="PTHR30194:SF3">
    <property type="entry name" value="CROSSOVER JUNCTION ENDODEOXYRIBONUCLEASE RUVC"/>
    <property type="match status" value="1"/>
</dbReference>
<comment type="catalytic activity">
    <reaction evidence="12 13">
        <text>Endonucleolytic cleavage at a junction such as a reciprocal single-stranded crossover between two homologous DNA duplexes (Holliday junction).</text>
        <dbReference type="EC" id="3.1.21.10"/>
    </reaction>
</comment>
<evidence type="ECO:0000256" key="12">
    <source>
        <dbReference type="ARBA" id="ARBA00029354"/>
    </source>
</evidence>
<dbReference type="PANTHER" id="PTHR30194">
    <property type="entry name" value="CROSSOVER JUNCTION ENDODEOXYRIBONUCLEASE RUVC"/>
    <property type="match status" value="1"/>
</dbReference>
<dbReference type="Pfam" id="PF02075">
    <property type="entry name" value="RuvC"/>
    <property type="match status" value="1"/>
</dbReference>
<evidence type="ECO:0000256" key="3">
    <source>
        <dbReference type="ARBA" id="ARBA00022722"/>
    </source>
</evidence>
<evidence type="ECO:0000256" key="9">
    <source>
        <dbReference type="ARBA" id="ARBA00023125"/>
    </source>
</evidence>
<comment type="cofactor">
    <cofactor evidence="13">
        <name>Mg(2+)</name>
        <dbReference type="ChEBI" id="CHEBI:18420"/>
    </cofactor>
    <text evidence="13">Binds 2 Mg(2+) ion per subunit.</text>
</comment>
<feature type="binding site" evidence="13">
    <location>
        <position position="140"/>
    </location>
    <ligand>
        <name>Mg(2+)</name>
        <dbReference type="ChEBI" id="CHEBI:18420"/>
        <label>1</label>
    </ligand>
</feature>
<dbReference type="GO" id="GO:0006281">
    <property type="term" value="P:DNA repair"/>
    <property type="evidence" value="ECO:0007669"/>
    <property type="project" value="UniProtKB-UniRule"/>
</dbReference>
<evidence type="ECO:0000256" key="13">
    <source>
        <dbReference type="HAMAP-Rule" id="MF_00034"/>
    </source>
</evidence>
<dbReference type="InterPro" id="IPR036397">
    <property type="entry name" value="RNaseH_sf"/>
</dbReference>
<gene>
    <name evidence="13" type="primary">ruvC</name>
    <name evidence="14" type="ORF">COX64_01050</name>
</gene>
<comment type="similarity">
    <text evidence="1 13">Belongs to the RuvC family.</text>
</comment>
<dbReference type="PRINTS" id="PR00696">
    <property type="entry name" value="RSOLVASERUVC"/>
</dbReference>
<feature type="active site" evidence="13">
    <location>
        <position position="7"/>
    </location>
</feature>
<dbReference type="GO" id="GO:0048476">
    <property type="term" value="C:Holliday junction resolvase complex"/>
    <property type="evidence" value="ECO:0007669"/>
    <property type="project" value="UniProtKB-UniRule"/>
</dbReference>
<evidence type="ECO:0000256" key="5">
    <source>
        <dbReference type="ARBA" id="ARBA00022759"/>
    </source>
</evidence>
<keyword evidence="2 13" id="KW-0963">Cytoplasm</keyword>
<dbReference type="InterPro" id="IPR012337">
    <property type="entry name" value="RNaseH-like_sf"/>
</dbReference>
<dbReference type="GO" id="GO:0003677">
    <property type="term" value="F:DNA binding"/>
    <property type="evidence" value="ECO:0007669"/>
    <property type="project" value="UniProtKB-KW"/>
</dbReference>
<dbReference type="PROSITE" id="PS01321">
    <property type="entry name" value="RUVC"/>
    <property type="match status" value="1"/>
</dbReference>
<feature type="active site" evidence="13">
    <location>
        <position position="140"/>
    </location>
</feature>
<accession>A0A2M7W2Q7</accession>
<keyword evidence="5 13" id="KW-0255">Endonuclease</keyword>
<keyword evidence="8 13" id="KW-0460">Magnesium</keyword>
<dbReference type="CDD" id="cd16962">
    <property type="entry name" value="RuvC"/>
    <property type="match status" value="1"/>
</dbReference>
<dbReference type="GO" id="GO:0008821">
    <property type="term" value="F:crossover junction DNA endonuclease activity"/>
    <property type="evidence" value="ECO:0007669"/>
    <property type="project" value="UniProtKB-UniRule"/>
</dbReference>
<sequence length="159" mass="17453">MTILGLDPGIDRLGWAVLKDTDEGLALVHYGLITTDKTKDSTFRLGEIAIDLQQLILTHTPDIVFIEKLFFSINAKTAMLIAEVRGAIKVTTALQNVEIRELHPMQLKKKILGSGKGTKKEIQGAMKSLFNIESKFKTDDVADAIAIAYIGMLEALGQI</sequence>
<feature type="binding site" evidence="13">
    <location>
        <position position="7"/>
    </location>
    <ligand>
        <name>Mg(2+)</name>
        <dbReference type="ChEBI" id="CHEBI:18420"/>
        <label>1</label>
    </ligand>
</feature>
<evidence type="ECO:0000256" key="11">
    <source>
        <dbReference type="ARBA" id="ARBA00023204"/>
    </source>
</evidence>
<evidence type="ECO:0000256" key="6">
    <source>
        <dbReference type="ARBA" id="ARBA00022763"/>
    </source>
</evidence>
<dbReference type="EC" id="3.1.21.10" evidence="13"/>
<evidence type="ECO:0000313" key="15">
    <source>
        <dbReference type="Proteomes" id="UP000228952"/>
    </source>
</evidence>
<keyword evidence="9 13" id="KW-0238">DNA-binding</keyword>
<feature type="binding site" evidence="13">
    <location>
        <position position="67"/>
    </location>
    <ligand>
        <name>Mg(2+)</name>
        <dbReference type="ChEBI" id="CHEBI:18420"/>
        <label>2</label>
    </ligand>
</feature>
<comment type="subunit">
    <text evidence="13">Homodimer which binds Holliday junction (HJ) DNA. The HJ becomes 2-fold symmetrical on binding to RuvC with unstacked arms; it has a different conformation from HJ DNA in complex with RuvA. In the full resolvosome a probable DNA-RuvA(4)-RuvB(12)-RuvC(2) complex forms which resolves the HJ.</text>
</comment>
<evidence type="ECO:0000256" key="2">
    <source>
        <dbReference type="ARBA" id="ARBA00022490"/>
    </source>
</evidence>
<dbReference type="Proteomes" id="UP000228952">
    <property type="component" value="Unassembled WGS sequence"/>
</dbReference>
<keyword evidence="4 13" id="KW-0479">Metal-binding</keyword>
<evidence type="ECO:0000256" key="1">
    <source>
        <dbReference type="ARBA" id="ARBA00009518"/>
    </source>
</evidence>
<dbReference type="EMBL" id="PFQB01000023">
    <property type="protein sequence ID" value="PJA15181.1"/>
    <property type="molecule type" value="Genomic_DNA"/>
</dbReference>
<dbReference type="GO" id="GO:0000287">
    <property type="term" value="F:magnesium ion binding"/>
    <property type="evidence" value="ECO:0007669"/>
    <property type="project" value="UniProtKB-UniRule"/>
</dbReference>
<dbReference type="InterPro" id="IPR002176">
    <property type="entry name" value="X-over_junc_endoDNase_RuvC"/>
</dbReference>
<keyword evidence="3 13" id="KW-0540">Nuclease</keyword>
<keyword evidence="7 13" id="KW-0378">Hydrolase</keyword>
<dbReference type="Gene3D" id="3.30.420.10">
    <property type="entry name" value="Ribonuclease H-like superfamily/Ribonuclease H"/>
    <property type="match status" value="1"/>
</dbReference>
<keyword evidence="11 13" id="KW-0234">DNA repair</keyword>
<dbReference type="GO" id="GO:0005737">
    <property type="term" value="C:cytoplasm"/>
    <property type="evidence" value="ECO:0007669"/>
    <property type="project" value="UniProtKB-SubCell"/>
</dbReference>
<dbReference type="GO" id="GO:0006310">
    <property type="term" value="P:DNA recombination"/>
    <property type="evidence" value="ECO:0007669"/>
    <property type="project" value="UniProtKB-UniRule"/>
</dbReference>
<evidence type="ECO:0000256" key="8">
    <source>
        <dbReference type="ARBA" id="ARBA00022842"/>
    </source>
</evidence>
<comment type="caution">
    <text evidence="14">The sequence shown here is derived from an EMBL/GenBank/DDBJ whole genome shotgun (WGS) entry which is preliminary data.</text>
</comment>
<keyword evidence="10 13" id="KW-0233">DNA recombination</keyword>
<comment type="subcellular location">
    <subcellularLocation>
        <location evidence="13">Cytoplasm</location>
    </subcellularLocation>
</comment>
<evidence type="ECO:0000256" key="7">
    <source>
        <dbReference type="ARBA" id="ARBA00022801"/>
    </source>
</evidence>
<reference evidence="15" key="1">
    <citation type="submission" date="2017-09" db="EMBL/GenBank/DDBJ databases">
        <title>Depth-based differentiation of microbial function through sediment-hosted aquifers and enrichment of novel symbionts in the deep terrestrial subsurface.</title>
        <authorList>
            <person name="Probst A.J."/>
            <person name="Ladd B."/>
            <person name="Jarett J.K."/>
            <person name="Geller-Mcgrath D.E."/>
            <person name="Sieber C.M.K."/>
            <person name="Emerson J.B."/>
            <person name="Anantharaman K."/>
            <person name="Thomas B.C."/>
            <person name="Malmstrom R."/>
            <person name="Stieglmeier M."/>
            <person name="Klingl A."/>
            <person name="Woyke T."/>
            <person name="Ryan C.M."/>
            <person name="Banfield J.F."/>
        </authorList>
    </citation>
    <scope>NUCLEOTIDE SEQUENCE [LARGE SCALE GENOMIC DNA]</scope>
</reference>
<comment type="function">
    <text evidence="13">The RuvA-RuvB-RuvC complex processes Holliday junction (HJ) DNA during genetic recombination and DNA repair. Endonuclease that resolves HJ intermediates. Cleaves cruciform DNA by making single-stranded nicks across the HJ at symmetrical positions within the homologous arms, yielding a 5'-phosphate and a 3'-hydroxyl group; requires a central core of homology in the junction. The consensus cleavage sequence is 5'-(A/T)TT(C/G)-3'. Cleavage occurs on the 3'-side of the TT dinucleotide at the point of strand exchange. HJ branch migration catalyzed by RuvA-RuvB allows RuvC to scan DNA until it finds its consensus sequence, where it cleaves and resolves the cruciform DNA.</text>
</comment>
<evidence type="ECO:0000256" key="10">
    <source>
        <dbReference type="ARBA" id="ARBA00023172"/>
    </source>
</evidence>
<dbReference type="HAMAP" id="MF_00034">
    <property type="entry name" value="RuvC"/>
    <property type="match status" value="1"/>
</dbReference>
<name>A0A2M7W2Q7_9BACT</name>
<evidence type="ECO:0000313" key="14">
    <source>
        <dbReference type="EMBL" id="PJA15181.1"/>
    </source>
</evidence>
<proteinExistence type="inferred from homology"/>
<evidence type="ECO:0000256" key="4">
    <source>
        <dbReference type="ARBA" id="ARBA00022723"/>
    </source>
</evidence>
<protein>
    <recommendedName>
        <fullName evidence="13">Crossover junction endodeoxyribonuclease RuvC</fullName>
        <ecNumber evidence="13">3.1.21.10</ecNumber>
    </recommendedName>
    <alternativeName>
        <fullName evidence="13">Holliday junction nuclease RuvC</fullName>
    </alternativeName>
    <alternativeName>
        <fullName evidence="13">Holliday junction resolvase RuvC</fullName>
    </alternativeName>
</protein>